<dbReference type="RefSeq" id="WP_123898009.1">
    <property type="nucleotide sequence ID" value="NZ_CP033920.1"/>
</dbReference>
<dbReference type="EMBL" id="UFVQ01000003">
    <property type="protein sequence ID" value="STD07598.1"/>
    <property type="molecule type" value="Genomic_DNA"/>
</dbReference>
<evidence type="ECO:0000259" key="1">
    <source>
        <dbReference type="Pfam" id="PF10077"/>
    </source>
</evidence>
<accession>A0A376EE07</accession>
<dbReference type="EMBL" id="CP033920">
    <property type="protein sequence ID" value="AZA47055.1"/>
    <property type="molecule type" value="Genomic_DNA"/>
</dbReference>
<dbReference type="InterPro" id="IPR018756">
    <property type="entry name" value="DUF2314"/>
</dbReference>
<feature type="domain" description="DUF2314" evidence="1">
    <location>
        <begin position="50"/>
        <end position="119"/>
    </location>
</feature>
<dbReference type="Proteomes" id="UP000255224">
    <property type="component" value="Unassembled WGS sequence"/>
</dbReference>
<evidence type="ECO:0000313" key="2">
    <source>
        <dbReference type="EMBL" id="AZA47055.1"/>
    </source>
</evidence>
<proteinExistence type="predicted"/>
<reference evidence="5" key="3">
    <citation type="submission" date="2018-11" db="EMBL/GenBank/DDBJ databases">
        <title>Proposal to divide the Flavobacteriaceae and reorganize its genera based on Amino Acid Identity values calculated from whole genome sequences.</title>
        <authorList>
            <person name="Nicholson A.C."/>
            <person name="Gulvik C.A."/>
            <person name="Whitney A.M."/>
            <person name="Humrighouse B.W."/>
            <person name="Bell M."/>
            <person name="Holmes B."/>
            <person name="Steigerwalt A.G."/>
            <person name="Villarma A."/>
            <person name="Sheth M."/>
            <person name="Batra D."/>
            <person name="Pryor J."/>
            <person name="Bernardet J.-F."/>
            <person name="Hugo C."/>
            <person name="Kampfer P."/>
            <person name="Newman J."/>
            <person name="McQuiston J.R."/>
        </authorList>
    </citation>
    <scope>NUCLEOTIDE SEQUENCE [LARGE SCALE GENOMIC DNA]</scope>
    <source>
        <strain evidence="5">G0188</strain>
    </source>
</reference>
<protein>
    <submittedName>
        <fullName evidence="2">DUF2314 domain-containing protein</fullName>
    </submittedName>
    <submittedName>
        <fullName evidence="3">Uncharacterized protein conserved in bacteria (DUF2314)</fullName>
    </submittedName>
</protein>
<evidence type="ECO:0000313" key="4">
    <source>
        <dbReference type="Proteomes" id="UP000255224"/>
    </source>
</evidence>
<reference evidence="2" key="2">
    <citation type="submission" date="2018-11" db="EMBL/GenBank/DDBJ databases">
        <title>Proposal to divide the Flavobacteriaceae and reorganize its genera based on Amino Acid Identity values calculated from whole genome sequences.</title>
        <authorList>
            <person name="Nicholson A.C."/>
            <person name="Gulvik C.A."/>
            <person name="Whitney A.M."/>
            <person name="Humrighouse B.W."/>
            <person name="Bell M."/>
            <person name="Holmes B."/>
            <person name="Steigerwalt A."/>
            <person name="Villarma A."/>
            <person name="Sheth M."/>
            <person name="Batra D."/>
            <person name="Pryor J."/>
            <person name="Bernardet J.-F."/>
            <person name="Hugo C."/>
            <person name="Kampfer P."/>
            <person name="Newman J."/>
            <person name="Mcquiston J.R."/>
        </authorList>
    </citation>
    <scope>NUCLEOTIDE SEQUENCE [LARGE SCALE GENOMIC DNA]</scope>
    <source>
        <strain evidence="2">G0188</strain>
    </source>
</reference>
<dbReference type="Pfam" id="PF10077">
    <property type="entry name" value="DUF2314"/>
    <property type="match status" value="1"/>
</dbReference>
<gene>
    <name evidence="2" type="ORF">EG346_02065</name>
    <name evidence="3" type="ORF">NCTC13533_04254</name>
</gene>
<sequence>MNNSAKIEEDNIYQYNLYKAKCTLWYFNDLIKTGVSGYNSVKFKNSEDVYVWLENVKIEGNYYLGNLAENGISQKIMIDNVIDWMIIEDGRLIGGYTIRHYRDTLDDEAKLNFDIDFGVKIDDGNDFFKPDSSTPEGVIIKIENYYSNKDLKGVISCRDFEMEAKNLLEERDAIITAETKNKIAEALKSSLVETFQSNEFPNFENIERCFTLLEEKQNQRLIEEKVIYQNGNFTFNKLWVCQSKEGDWKILNLVEDYQV</sequence>
<keyword evidence="5" id="KW-1185">Reference proteome</keyword>
<dbReference type="AlphaFoldDB" id="A0A376EE07"/>
<evidence type="ECO:0000313" key="3">
    <source>
        <dbReference type="EMBL" id="STD07598.1"/>
    </source>
</evidence>
<dbReference type="Proteomes" id="UP000273270">
    <property type="component" value="Chromosome"/>
</dbReference>
<accession>A0A3G6NEU5</accession>
<reference evidence="3 4" key="1">
    <citation type="submission" date="2018-06" db="EMBL/GenBank/DDBJ databases">
        <authorList>
            <consortium name="Pathogen Informatics"/>
            <person name="Doyle S."/>
        </authorList>
    </citation>
    <scope>NUCLEOTIDE SEQUENCE [LARGE SCALE GENOMIC DNA]</scope>
    <source>
        <strain evidence="3 4">NCTC13533</strain>
    </source>
</reference>
<name>A0A376EE07_CHRCU</name>
<evidence type="ECO:0000313" key="5">
    <source>
        <dbReference type="Proteomes" id="UP000273270"/>
    </source>
</evidence>
<organism evidence="3 4">
    <name type="scientific">Chryseobacterium carnipullorum</name>
    <dbReference type="NCBI Taxonomy" id="1124835"/>
    <lineage>
        <taxon>Bacteria</taxon>
        <taxon>Pseudomonadati</taxon>
        <taxon>Bacteroidota</taxon>
        <taxon>Flavobacteriia</taxon>
        <taxon>Flavobacteriales</taxon>
        <taxon>Weeksellaceae</taxon>
        <taxon>Chryseobacterium group</taxon>
        <taxon>Chryseobacterium</taxon>
    </lineage>
</organism>
<dbReference type="KEGG" id="ccau:EG346_02065"/>